<dbReference type="PANTHER" id="PTHR23522:SF10">
    <property type="entry name" value="3-PHENYLPROPIONIC ACID TRANSPORTER-RELATED"/>
    <property type="match status" value="1"/>
</dbReference>
<gene>
    <name evidence="11" type="ORF">HEB94_003544</name>
</gene>
<evidence type="ECO:0000256" key="6">
    <source>
        <dbReference type="ARBA" id="ARBA00022989"/>
    </source>
</evidence>
<keyword evidence="5 9" id="KW-0812">Transmembrane</keyword>
<feature type="region of interest" description="Disordered" evidence="8">
    <location>
        <begin position="424"/>
        <end position="458"/>
    </location>
</feature>
<evidence type="ECO:0000313" key="11">
    <source>
        <dbReference type="EMBL" id="MBE1606696.1"/>
    </source>
</evidence>
<dbReference type="RefSeq" id="WP_192750779.1">
    <property type="nucleotide sequence ID" value="NZ_BAABJL010000109.1"/>
</dbReference>
<evidence type="ECO:0000313" key="12">
    <source>
        <dbReference type="Proteomes" id="UP000638648"/>
    </source>
</evidence>
<organism evidence="11 12">
    <name type="scientific">Actinopolymorpha pittospori</name>
    <dbReference type="NCBI Taxonomy" id="648752"/>
    <lineage>
        <taxon>Bacteria</taxon>
        <taxon>Bacillati</taxon>
        <taxon>Actinomycetota</taxon>
        <taxon>Actinomycetes</taxon>
        <taxon>Propionibacteriales</taxon>
        <taxon>Actinopolymorphaceae</taxon>
        <taxon>Actinopolymorpha</taxon>
    </lineage>
</organism>
<keyword evidence="4" id="KW-0997">Cell inner membrane</keyword>
<evidence type="ECO:0000256" key="5">
    <source>
        <dbReference type="ARBA" id="ARBA00022692"/>
    </source>
</evidence>
<dbReference type="PANTHER" id="PTHR23522">
    <property type="entry name" value="BLL5896 PROTEIN"/>
    <property type="match status" value="1"/>
</dbReference>
<dbReference type="EMBL" id="JADBEM010000001">
    <property type="protein sequence ID" value="MBE1606696.1"/>
    <property type="molecule type" value="Genomic_DNA"/>
</dbReference>
<comment type="subcellular location">
    <subcellularLocation>
        <location evidence="1">Cell inner membrane</location>
        <topology evidence="1">Multi-pass membrane protein</topology>
    </subcellularLocation>
</comment>
<comment type="caution">
    <text evidence="11">The sequence shown here is derived from an EMBL/GenBank/DDBJ whole genome shotgun (WGS) entry which is preliminary data.</text>
</comment>
<proteinExistence type="predicted"/>
<dbReference type="InterPro" id="IPR036259">
    <property type="entry name" value="MFS_trans_sf"/>
</dbReference>
<feature type="domain" description="Major facilitator superfamily (MFS) profile" evidence="10">
    <location>
        <begin position="33"/>
        <end position="426"/>
    </location>
</feature>
<protein>
    <submittedName>
        <fullName evidence="11">PPP family 3-phenylpropionic acid transporter</fullName>
    </submittedName>
</protein>
<dbReference type="SUPFAM" id="SSF103473">
    <property type="entry name" value="MFS general substrate transporter"/>
    <property type="match status" value="1"/>
</dbReference>
<reference evidence="11" key="1">
    <citation type="submission" date="2020-10" db="EMBL/GenBank/DDBJ databases">
        <title>Sequencing the genomes of 1000 actinobacteria strains.</title>
        <authorList>
            <person name="Klenk H.-P."/>
        </authorList>
    </citation>
    <scope>NUCLEOTIDE SEQUENCE</scope>
    <source>
        <strain evidence="11">DSM 45354</strain>
    </source>
</reference>
<feature type="transmembrane region" description="Helical" evidence="9">
    <location>
        <begin position="66"/>
        <end position="87"/>
    </location>
</feature>
<dbReference type="Pfam" id="PF12832">
    <property type="entry name" value="MFS_1_like"/>
    <property type="match status" value="1"/>
</dbReference>
<feature type="transmembrane region" description="Helical" evidence="9">
    <location>
        <begin position="247"/>
        <end position="271"/>
    </location>
</feature>
<keyword evidence="7 9" id="KW-0472">Membrane</keyword>
<dbReference type="PROSITE" id="PS50850">
    <property type="entry name" value="MFS"/>
    <property type="match status" value="1"/>
</dbReference>
<accession>A0A927MTM6</accession>
<evidence type="ECO:0000256" key="4">
    <source>
        <dbReference type="ARBA" id="ARBA00022519"/>
    </source>
</evidence>
<feature type="region of interest" description="Disordered" evidence="8">
    <location>
        <begin position="1"/>
        <end position="25"/>
    </location>
</feature>
<keyword evidence="2" id="KW-0813">Transport</keyword>
<dbReference type="InterPro" id="IPR020846">
    <property type="entry name" value="MFS_dom"/>
</dbReference>
<feature type="compositionally biased region" description="Low complexity" evidence="8">
    <location>
        <begin position="1"/>
        <end position="20"/>
    </location>
</feature>
<evidence type="ECO:0000256" key="9">
    <source>
        <dbReference type="SAM" id="Phobius"/>
    </source>
</evidence>
<sequence length="458" mass="48039">MPATGGDTTSSSHTTAGTPPADRRPGWIRSRPLAVTNASYAALYAVDGALLPFFSVYLAFVHGLSTAQIGFVLAASSIAAVLAPPILTVAADRYGRAELLLLLALVGSAAALLVFAFVGGYWWILVVYTVFSMAREPTRPLLDGIFFASQRVIPVLARVSYHKVRIWGTFGYMVPGVLLYFVLTDEHSLWLLPLVAGGLAVAAIVTAYVLPTGLAAGLGGPAAPTHGSGPSLRDLVRAAGSLLRGRATALFVLSMFLLQASVTAYSAFYPLQVTEVVGLSPRWLGLVTNLGVLVELAYMAAFGWFVRRLGWRWLMVLGSGAAAIRVGLLAAFPTIGVVVGTQLLHGMVIIVSMVAGRVILDRRAPDQIRHTAQGLYAMIVLGGGRIVGSALGGLVADDDLSLAFWSAAVAAALAMLGLARALREEPNSGPDGADGPDGPDARRSEPRPAAVRSSERES</sequence>
<keyword evidence="6 9" id="KW-1133">Transmembrane helix</keyword>
<feature type="transmembrane region" description="Helical" evidence="9">
    <location>
        <begin position="99"/>
        <end position="124"/>
    </location>
</feature>
<feature type="transmembrane region" description="Helical" evidence="9">
    <location>
        <begin position="402"/>
        <end position="422"/>
    </location>
</feature>
<dbReference type="GO" id="GO:0030395">
    <property type="term" value="F:lactose binding"/>
    <property type="evidence" value="ECO:0007669"/>
    <property type="project" value="TreeGrafter"/>
</dbReference>
<feature type="transmembrane region" description="Helical" evidence="9">
    <location>
        <begin position="189"/>
        <end position="210"/>
    </location>
</feature>
<feature type="transmembrane region" description="Helical" evidence="9">
    <location>
        <begin position="38"/>
        <end position="60"/>
    </location>
</feature>
<keyword evidence="12" id="KW-1185">Reference proteome</keyword>
<evidence type="ECO:0000259" key="10">
    <source>
        <dbReference type="PROSITE" id="PS50850"/>
    </source>
</evidence>
<dbReference type="InterPro" id="IPR024989">
    <property type="entry name" value="MFS_assoc_dom"/>
</dbReference>
<evidence type="ECO:0000256" key="2">
    <source>
        <dbReference type="ARBA" id="ARBA00022448"/>
    </source>
</evidence>
<evidence type="ECO:0000256" key="1">
    <source>
        <dbReference type="ARBA" id="ARBA00004429"/>
    </source>
</evidence>
<feature type="transmembrane region" description="Helical" evidence="9">
    <location>
        <begin position="166"/>
        <end position="183"/>
    </location>
</feature>
<feature type="transmembrane region" description="Helical" evidence="9">
    <location>
        <begin position="283"/>
        <end position="306"/>
    </location>
</feature>
<evidence type="ECO:0000256" key="7">
    <source>
        <dbReference type="ARBA" id="ARBA00023136"/>
    </source>
</evidence>
<name>A0A927MTM6_9ACTN</name>
<dbReference type="GO" id="GO:0005886">
    <property type="term" value="C:plasma membrane"/>
    <property type="evidence" value="ECO:0007669"/>
    <property type="project" value="UniProtKB-SubCell"/>
</dbReference>
<keyword evidence="3" id="KW-1003">Cell membrane</keyword>
<dbReference type="Gene3D" id="1.20.1250.20">
    <property type="entry name" value="MFS general substrate transporter like domains"/>
    <property type="match status" value="2"/>
</dbReference>
<feature type="transmembrane region" description="Helical" evidence="9">
    <location>
        <begin position="342"/>
        <end position="360"/>
    </location>
</feature>
<evidence type="ECO:0000256" key="3">
    <source>
        <dbReference type="ARBA" id="ARBA00022475"/>
    </source>
</evidence>
<evidence type="ECO:0000256" key="8">
    <source>
        <dbReference type="SAM" id="MobiDB-lite"/>
    </source>
</evidence>
<feature type="compositionally biased region" description="Low complexity" evidence="8">
    <location>
        <begin position="429"/>
        <end position="438"/>
    </location>
</feature>
<feature type="transmembrane region" description="Helical" evidence="9">
    <location>
        <begin position="372"/>
        <end position="396"/>
    </location>
</feature>
<feature type="transmembrane region" description="Helical" evidence="9">
    <location>
        <begin position="313"/>
        <end position="336"/>
    </location>
</feature>
<dbReference type="AlphaFoldDB" id="A0A927MTM6"/>
<dbReference type="GO" id="GO:0015528">
    <property type="term" value="F:lactose:proton symporter activity"/>
    <property type="evidence" value="ECO:0007669"/>
    <property type="project" value="TreeGrafter"/>
</dbReference>
<dbReference type="Proteomes" id="UP000638648">
    <property type="component" value="Unassembled WGS sequence"/>
</dbReference>